<protein>
    <recommendedName>
        <fullName evidence="4">DUF4410 domain-containing protein</fullName>
    </recommendedName>
</protein>
<evidence type="ECO:0000256" key="1">
    <source>
        <dbReference type="SAM" id="SignalP"/>
    </source>
</evidence>
<dbReference type="RefSeq" id="WP_029966921.1">
    <property type="nucleotide sequence ID" value="NZ_ATXV01000002.1"/>
</dbReference>
<evidence type="ECO:0008006" key="4">
    <source>
        <dbReference type="Google" id="ProtNLM"/>
    </source>
</evidence>
<dbReference type="Proteomes" id="UP001245184">
    <property type="component" value="Unassembled WGS sequence"/>
</dbReference>
<evidence type="ECO:0000313" key="3">
    <source>
        <dbReference type="Proteomes" id="UP001245184"/>
    </source>
</evidence>
<keyword evidence="1" id="KW-0732">Signal</keyword>
<name>A0ABD5CIU6_9BURK</name>
<dbReference type="AlphaFoldDB" id="A0ABD5CIU6"/>
<gene>
    <name evidence="2" type="ORF">QF025_003716</name>
</gene>
<dbReference type="PROSITE" id="PS51257">
    <property type="entry name" value="PROKAR_LIPOPROTEIN"/>
    <property type="match status" value="1"/>
</dbReference>
<dbReference type="InterPro" id="IPR025522">
    <property type="entry name" value="DUF4410"/>
</dbReference>
<feature type="signal peptide" evidence="1">
    <location>
        <begin position="1"/>
        <end position="35"/>
    </location>
</feature>
<reference evidence="2 3" key="1">
    <citation type="submission" date="2023-08" db="EMBL/GenBank/DDBJ databases">
        <title>Genome sequencing of plant associated microbes to promote plant fitness in Sorghum bicolor and Oryza sativa.</title>
        <authorList>
            <person name="Coleman-Derr D."/>
        </authorList>
    </citation>
    <scope>NUCLEOTIDE SEQUENCE [LARGE SCALE GENOMIC DNA]</scope>
    <source>
        <strain evidence="2 3">SLBN-33</strain>
    </source>
</reference>
<organism evidence="2 3">
    <name type="scientific">Paraburkholderia graminis</name>
    <dbReference type="NCBI Taxonomy" id="60548"/>
    <lineage>
        <taxon>Bacteria</taxon>
        <taxon>Pseudomonadati</taxon>
        <taxon>Pseudomonadota</taxon>
        <taxon>Betaproteobacteria</taxon>
        <taxon>Burkholderiales</taxon>
        <taxon>Burkholderiaceae</taxon>
        <taxon>Paraburkholderia</taxon>
    </lineage>
</organism>
<dbReference type="Pfam" id="PF14366">
    <property type="entry name" value="DUF4410"/>
    <property type="match status" value="1"/>
</dbReference>
<evidence type="ECO:0000313" key="2">
    <source>
        <dbReference type="EMBL" id="MDR6204996.1"/>
    </source>
</evidence>
<comment type="caution">
    <text evidence="2">The sequence shown here is derived from an EMBL/GenBank/DDBJ whole genome shotgun (WGS) entry which is preliminary data.</text>
</comment>
<sequence>MHTSLKSFVGNAKRVAGSALVAGALLLTGCASGIAATTQTSAVPHVRADVIYVYSFGATPDQVKSDSGGIAQKLGAAMTGESSEQKQLQTASDTREQVADEIVRELQTLGLRAVRVDGPAPMNENALVVEGNFQTIDEGKRRRRVLIGLGAGKSEVSASIQILYKPAAGTPIELQSFSANADSGHMPGIAETAGVGAAAAHVATAAATGTALHGASEAKQGGMSGDAKKLGDSIAKQIAAVSTANGWMSATHID</sequence>
<feature type="chain" id="PRO_5044791892" description="DUF4410 domain-containing protein" evidence="1">
    <location>
        <begin position="36"/>
        <end position="254"/>
    </location>
</feature>
<dbReference type="EMBL" id="JAVIZN010000002">
    <property type="protein sequence ID" value="MDR6204996.1"/>
    <property type="molecule type" value="Genomic_DNA"/>
</dbReference>
<accession>A0ABD5CIU6</accession>
<proteinExistence type="predicted"/>